<dbReference type="AlphaFoldDB" id="D0BJG6"/>
<dbReference type="EMBL" id="ACRF02000016">
    <property type="protein sequence ID" value="EEW93219.1"/>
    <property type="molecule type" value="Genomic_DNA"/>
</dbReference>
<name>D0BJG6_9LACT</name>
<protein>
    <submittedName>
        <fullName evidence="2">Uncharacterized protein</fullName>
    </submittedName>
</protein>
<reference evidence="2" key="1">
    <citation type="submission" date="2009-09" db="EMBL/GenBank/DDBJ databases">
        <authorList>
            <consortium name="The Broad Institute Genome Sequencing Platform"/>
            <person name="Ward D."/>
            <person name="Feldgarden M."/>
            <person name="Earl A."/>
            <person name="Young S.K."/>
            <person name="Zeng Q."/>
            <person name="Koehrsen M."/>
            <person name="Alvarado L."/>
            <person name="Berlin A."/>
            <person name="Bochicchio J."/>
            <person name="Borenstein D."/>
            <person name="Chapman S.B."/>
            <person name="Chen Z."/>
            <person name="Engels R."/>
            <person name="Freedman E."/>
            <person name="Gellesch M."/>
            <person name="Goldberg J."/>
            <person name="Griggs A."/>
            <person name="Gujja S."/>
            <person name="Heilman E."/>
            <person name="Heiman D."/>
            <person name="Hepburn T."/>
            <person name="Howarth C."/>
            <person name="Jen D."/>
            <person name="Larson L."/>
            <person name="Lewis B."/>
            <person name="Mehta T."/>
            <person name="Park D."/>
            <person name="Pearson M."/>
            <person name="Roberts A."/>
            <person name="Saif S."/>
            <person name="Shea T."/>
            <person name="Shenoy N."/>
            <person name="Sisk P."/>
            <person name="Stolte C."/>
            <person name="Sykes S."/>
            <person name="Thomson T."/>
            <person name="Walk T."/>
            <person name="White J."/>
            <person name="Yandava C."/>
            <person name="Sibley C.D."/>
            <person name="Field T.R."/>
            <person name="Grinwis M."/>
            <person name="Eshaghurshan C.S."/>
            <person name="Surette M.G."/>
            <person name="Haas B."/>
            <person name="Nusbaum C."/>
            <person name="Birren B."/>
        </authorList>
    </citation>
    <scope>NUCLEOTIDE SEQUENCE [LARGE SCALE GENOMIC DNA]</scope>
    <source>
        <strain evidence="2">ATCC 700633</strain>
    </source>
</reference>
<dbReference type="STRING" id="626369.HMPREF0446_00101"/>
<evidence type="ECO:0000313" key="2">
    <source>
        <dbReference type="EMBL" id="EEW93219.1"/>
    </source>
</evidence>
<evidence type="ECO:0000313" key="3">
    <source>
        <dbReference type="Proteomes" id="UP000002939"/>
    </source>
</evidence>
<dbReference type="Proteomes" id="UP000002939">
    <property type="component" value="Unassembled WGS sequence"/>
</dbReference>
<gene>
    <name evidence="2" type="ORF">HMPREF0446_00101</name>
</gene>
<dbReference type="RefSeq" id="WP_006702374.1">
    <property type="nucleotide sequence ID" value="NZ_KI391971.1"/>
</dbReference>
<proteinExistence type="predicted"/>
<reference evidence="2" key="2">
    <citation type="submission" date="2011-10" db="EMBL/GenBank/DDBJ databases">
        <title>The Genome Sequence of Granulicatella elegans ATCC 700633.</title>
        <authorList>
            <consortium name="The Broad Institute Genome Sequencing Platform"/>
            <consortium name="The Broad Institute Genome Sequencing Center for Infectious Disease"/>
            <person name="Earl A."/>
            <person name="Ward D."/>
            <person name="Feldgarden M."/>
            <person name="Gevers D."/>
            <person name="Sibley C.D."/>
            <person name="Field T.R."/>
            <person name="Grinwis M."/>
            <person name="Eshaghurshan C.S."/>
            <person name="Surette M.G."/>
            <person name="Young S.K."/>
            <person name="Zeng Q."/>
            <person name="Gargeya S."/>
            <person name="Fitzgerald M."/>
            <person name="Haas B."/>
            <person name="Abouelleil A."/>
            <person name="Alvarado L."/>
            <person name="Arachchi H.M."/>
            <person name="Berlin A."/>
            <person name="Brown A."/>
            <person name="Chapman S.B."/>
            <person name="Chen Z."/>
            <person name="Dunbar C."/>
            <person name="Freedman E."/>
            <person name="Gearin G."/>
            <person name="Goldberg J."/>
            <person name="Griggs A."/>
            <person name="Gujja S."/>
            <person name="Heiman D."/>
            <person name="Howarth C."/>
            <person name="Larson L."/>
            <person name="Lui A."/>
            <person name="MacDonald P.J.P."/>
            <person name="Montmayeur A."/>
            <person name="Murphy C."/>
            <person name="Neiman D."/>
            <person name="Pearson M."/>
            <person name="Priest M."/>
            <person name="Roberts A."/>
            <person name="Saif S."/>
            <person name="Shea T."/>
            <person name="Shenoy N."/>
            <person name="Sisk P."/>
            <person name="Stolte C."/>
            <person name="Sykes S."/>
            <person name="Wortman J."/>
            <person name="Nusbaum C."/>
            <person name="Birren B."/>
        </authorList>
    </citation>
    <scope>NUCLEOTIDE SEQUENCE [LARGE SCALE GENOMIC DNA]</scope>
    <source>
        <strain evidence="2">ATCC 700633</strain>
    </source>
</reference>
<feature type="compositionally biased region" description="Low complexity" evidence="1">
    <location>
        <begin position="67"/>
        <end position="85"/>
    </location>
</feature>
<organism evidence="2 3">
    <name type="scientific">Granulicatella elegans ATCC 700633</name>
    <dbReference type="NCBI Taxonomy" id="626369"/>
    <lineage>
        <taxon>Bacteria</taxon>
        <taxon>Bacillati</taxon>
        <taxon>Bacillota</taxon>
        <taxon>Bacilli</taxon>
        <taxon>Lactobacillales</taxon>
        <taxon>Carnobacteriaceae</taxon>
        <taxon>Granulicatella</taxon>
    </lineage>
</organism>
<comment type="caution">
    <text evidence="2">The sequence shown here is derived from an EMBL/GenBank/DDBJ whole genome shotgun (WGS) entry which is preliminary data.</text>
</comment>
<feature type="region of interest" description="Disordered" evidence="1">
    <location>
        <begin position="65"/>
        <end position="101"/>
    </location>
</feature>
<accession>D0BJG6</accession>
<dbReference type="HOGENOM" id="CLU_1813063_0_0_9"/>
<sequence length="142" mass="16158">MLKFQKIKAYAFVEALLALMIATLTVLLLSFVLGDSVKREQQHKCILNEYSKQLMKLHESRPPVSYIEENTISKSSTSNSENNTSSKKDSPKNSEYKNKEVTHLKKINSKTPVTSVHISCNQEEVVRIERMDSTEKVSISTH</sequence>
<keyword evidence="3" id="KW-1185">Reference proteome</keyword>
<feature type="compositionally biased region" description="Basic and acidic residues" evidence="1">
    <location>
        <begin position="86"/>
        <end position="101"/>
    </location>
</feature>
<evidence type="ECO:0000256" key="1">
    <source>
        <dbReference type="SAM" id="MobiDB-lite"/>
    </source>
</evidence>